<proteinExistence type="predicted"/>
<name>A0ABR5MGZ0_9BACI</name>
<dbReference type="EMBL" id="LGTK01000057">
    <property type="protein sequence ID" value="KPH72258.1"/>
    <property type="molecule type" value="Genomic_DNA"/>
</dbReference>
<evidence type="ECO:0000313" key="2">
    <source>
        <dbReference type="Proteomes" id="UP000037854"/>
    </source>
</evidence>
<keyword evidence="2" id="KW-1185">Reference proteome</keyword>
<comment type="caution">
    <text evidence="1">The sequence shown here is derived from an EMBL/GenBank/DDBJ whole genome shotgun (WGS) entry which is preliminary data.</text>
</comment>
<reference evidence="1 2" key="1">
    <citation type="submission" date="2015-07" db="EMBL/GenBank/DDBJ databases">
        <title>High-quality draft genome sequence of Oceanobacillus caeni HM6, a bacillus isolated from a human feces.</title>
        <authorList>
            <person name="Kumar J."/>
            <person name="Verma M.K."/>
            <person name="Pandey R."/>
            <person name="Bhambi M."/>
            <person name="Chauhan N."/>
        </authorList>
    </citation>
    <scope>NUCLEOTIDE SEQUENCE [LARGE SCALE GENOMIC DNA]</scope>
    <source>
        <strain evidence="1 2">HM6</strain>
    </source>
</reference>
<protein>
    <recommendedName>
        <fullName evidence="3">Resolvase/invertase-type recombinase catalytic domain-containing protein</fullName>
    </recommendedName>
</protein>
<accession>A0ABR5MGZ0</accession>
<evidence type="ECO:0008006" key="3">
    <source>
        <dbReference type="Google" id="ProtNLM"/>
    </source>
</evidence>
<dbReference type="Proteomes" id="UP000037854">
    <property type="component" value="Unassembled WGS sequence"/>
</dbReference>
<sequence length="101" mass="11780">MATIQLAGRQSFGVRLKEQIPRMNHGDMVFVMTTYMDDIFKQTMEQLSKRMKQVVVIFIQSSTFISEADRLTLQRFKTEGIGIQIITEEKLVKRPIEVDIR</sequence>
<organism evidence="1 2">
    <name type="scientific">Oceanobacillus caeni</name>
    <dbReference type="NCBI Taxonomy" id="405946"/>
    <lineage>
        <taxon>Bacteria</taxon>
        <taxon>Bacillati</taxon>
        <taxon>Bacillota</taxon>
        <taxon>Bacilli</taxon>
        <taxon>Bacillales</taxon>
        <taxon>Bacillaceae</taxon>
        <taxon>Oceanobacillus</taxon>
    </lineage>
</organism>
<evidence type="ECO:0000313" key="1">
    <source>
        <dbReference type="EMBL" id="KPH72258.1"/>
    </source>
</evidence>
<dbReference type="RefSeq" id="WP_047185524.1">
    <property type="nucleotide sequence ID" value="NZ_JAHHXM010000021.1"/>
</dbReference>
<gene>
    <name evidence="1" type="ORF">AFL42_13715</name>
</gene>